<name>A0A5B7K5Y7_PORTR</name>
<accession>A0A5B7K5Y7</accession>
<gene>
    <name evidence="2" type="ORF">E2C01_096201</name>
</gene>
<reference evidence="2 3" key="1">
    <citation type="submission" date="2019-05" db="EMBL/GenBank/DDBJ databases">
        <title>Another draft genome of Portunus trituberculatus and its Hox gene families provides insights of decapod evolution.</title>
        <authorList>
            <person name="Jeong J.-H."/>
            <person name="Song I."/>
            <person name="Kim S."/>
            <person name="Choi T."/>
            <person name="Kim D."/>
            <person name="Ryu S."/>
            <person name="Kim W."/>
        </authorList>
    </citation>
    <scope>NUCLEOTIDE SEQUENCE [LARGE SCALE GENOMIC DNA]</scope>
    <source>
        <tissue evidence="2">Muscle</tissue>
    </source>
</reference>
<keyword evidence="1" id="KW-0732">Signal</keyword>
<keyword evidence="3" id="KW-1185">Reference proteome</keyword>
<dbReference type="AlphaFoldDB" id="A0A5B7K5Y7"/>
<sequence length="53" mass="5674">MPRTAHTHILALSTLPLPLSVLLPPPLTLYGAQQPPGNLAIIASTWNSPSYEI</sequence>
<feature type="signal peptide" evidence="1">
    <location>
        <begin position="1"/>
        <end position="22"/>
    </location>
</feature>
<feature type="chain" id="PRO_5022711458" evidence="1">
    <location>
        <begin position="23"/>
        <end position="53"/>
    </location>
</feature>
<organism evidence="2 3">
    <name type="scientific">Portunus trituberculatus</name>
    <name type="common">Swimming crab</name>
    <name type="synonym">Neptunus trituberculatus</name>
    <dbReference type="NCBI Taxonomy" id="210409"/>
    <lineage>
        <taxon>Eukaryota</taxon>
        <taxon>Metazoa</taxon>
        <taxon>Ecdysozoa</taxon>
        <taxon>Arthropoda</taxon>
        <taxon>Crustacea</taxon>
        <taxon>Multicrustacea</taxon>
        <taxon>Malacostraca</taxon>
        <taxon>Eumalacostraca</taxon>
        <taxon>Eucarida</taxon>
        <taxon>Decapoda</taxon>
        <taxon>Pleocyemata</taxon>
        <taxon>Brachyura</taxon>
        <taxon>Eubrachyura</taxon>
        <taxon>Portunoidea</taxon>
        <taxon>Portunidae</taxon>
        <taxon>Portuninae</taxon>
        <taxon>Portunus</taxon>
    </lineage>
</organism>
<dbReference type="Proteomes" id="UP000324222">
    <property type="component" value="Unassembled WGS sequence"/>
</dbReference>
<proteinExistence type="predicted"/>
<evidence type="ECO:0000313" key="3">
    <source>
        <dbReference type="Proteomes" id="UP000324222"/>
    </source>
</evidence>
<protein>
    <submittedName>
        <fullName evidence="2">Uncharacterized protein</fullName>
    </submittedName>
</protein>
<comment type="caution">
    <text evidence="2">The sequence shown here is derived from an EMBL/GenBank/DDBJ whole genome shotgun (WGS) entry which is preliminary data.</text>
</comment>
<dbReference type="EMBL" id="VSRR010124038">
    <property type="protein sequence ID" value="MPD00708.1"/>
    <property type="molecule type" value="Genomic_DNA"/>
</dbReference>
<evidence type="ECO:0000256" key="1">
    <source>
        <dbReference type="SAM" id="SignalP"/>
    </source>
</evidence>
<evidence type="ECO:0000313" key="2">
    <source>
        <dbReference type="EMBL" id="MPD00708.1"/>
    </source>
</evidence>